<dbReference type="Proteomes" id="UP000011863">
    <property type="component" value="Chromosome"/>
</dbReference>
<dbReference type="GO" id="GO:0004743">
    <property type="term" value="F:pyruvate kinase activity"/>
    <property type="evidence" value="ECO:0007669"/>
    <property type="project" value="UniProtKB-UniRule"/>
</dbReference>
<dbReference type="GO" id="GO:0016301">
    <property type="term" value="F:kinase activity"/>
    <property type="evidence" value="ECO:0007669"/>
    <property type="project" value="UniProtKB-KW"/>
</dbReference>
<dbReference type="InterPro" id="IPR036918">
    <property type="entry name" value="Pyrv_Knase_C_sf"/>
</dbReference>
<evidence type="ECO:0000313" key="19">
    <source>
        <dbReference type="Proteomes" id="UP000011863"/>
    </source>
</evidence>
<reference evidence="18 19" key="1">
    <citation type="journal article" date="2013" name="Int. J. Syst. Evol. Microbiol.">
        <title>Ilumatobacter nonamiense sp. nov. and Ilumatobacter coccineum sp. nov., isolated from seashore sand.</title>
        <authorList>
            <person name="Matsumoto A."/>
            <person name="Kasai H."/>
            <person name="Matsuo Y."/>
            <person name="Shizuri Y."/>
            <person name="Ichikawa N."/>
            <person name="Fujita N."/>
            <person name="Omura S."/>
            <person name="Takahashi Y."/>
        </authorList>
    </citation>
    <scope>NUCLEOTIDE SEQUENCE [LARGE SCALE GENOMIC DNA]</scope>
    <source>
        <strain evidence="19">NBRC 103263 / KCTC 29153 / YM16-304</strain>
    </source>
</reference>
<keyword evidence="12 15" id="KW-0324">Glycolysis</keyword>
<evidence type="ECO:0000256" key="4">
    <source>
        <dbReference type="ARBA" id="ARBA00011881"/>
    </source>
</evidence>
<keyword evidence="9 15" id="KW-0418">Kinase</keyword>
<dbReference type="SUPFAM" id="SSF50800">
    <property type="entry name" value="PK beta-barrel domain-like"/>
    <property type="match status" value="1"/>
</dbReference>
<accession>A0A6C7EAF8</accession>
<name>A0A6C7EAF8_ILUCY</name>
<dbReference type="InterPro" id="IPR011037">
    <property type="entry name" value="Pyrv_Knase-like_insert_dom_sf"/>
</dbReference>
<keyword evidence="7" id="KW-0479">Metal-binding</keyword>
<keyword evidence="13 18" id="KW-0670">Pyruvate</keyword>
<evidence type="ECO:0000256" key="3">
    <source>
        <dbReference type="ARBA" id="ARBA00008663"/>
    </source>
</evidence>
<dbReference type="Gene3D" id="2.40.33.10">
    <property type="entry name" value="PK beta-barrel domain-like"/>
    <property type="match status" value="1"/>
</dbReference>
<dbReference type="InterPro" id="IPR015795">
    <property type="entry name" value="Pyrv_Knase_C"/>
</dbReference>
<dbReference type="GO" id="GO:0030955">
    <property type="term" value="F:potassium ion binding"/>
    <property type="evidence" value="ECO:0007669"/>
    <property type="project" value="UniProtKB-UniRule"/>
</dbReference>
<dbReference type="SUPFAM" id="SSF51621">
    <property type="entry name" value="Phosphoenolpyruvate/pyruvate domain"/>
    <property type="match status" value="1"/>
</dbReference>
<comment type="cofactor">
    <cofactor evidence="1">
        <name>K(+)</name>
        <dbReference type="ChEBI" id="CHEBI:29103"/>
    </cofactor>
</comment>
<dbReference type="InterPro" id="IPR040442">
    <property type="entry name" value="Pyrv_kinase-like_dom_sf"/>
</dbReference>
<dbReference type="EC" id="2.7.1.40" evidence="5 14"/>
<protein>
    <recommendedName>
        <fullName evidence="5 14">Pyruvate kinase</fullName>
        <ecNumber evidence="5 14">2.7.1.40</ecNumber>
    </recommendedName>
</protein>
<organism evidence="18 19">
    <name type="scientific">Ilumatobacter coccineus (strain NBRC 103263 / KCTC 29153 / YM16-304)</name>
    <dbReference type="NCBI Taxonomy" id="1313172"/>
    <lineage>
        <taxon>Bacteria</taxon>
        <taxon>Bacillati</taxon>
        <taxon>Actinomycetota</taxon>
        <taxon>Acidimicrobiia</taxon>
        <taxon>Acidimicrobiales</taxon>
        <taxon>Ilumatobacteraceae</taxon>
        <taxon>Ilumatobacter</taxon>
    </lineage>
</organism>
<dbReference type="AlphaFoldDB" id="A0A6C7EAF8"/>
<dbReference type="PANTHER" id="PTHR11817">
    <property type="entry name" value="PYRUVATE KINASE"/>
    <property type="match status" value="1"/>
</dbReference>
<evidence type="ECO:0000259" key="16">
    <source>
        <dbReference type="Pfam" id="PF00224"/>
    </source>
</evidence>
<evidence type="ECO:0000259" key="17">
    <source>
        <dbReference type="Pfam" id="PF02887"/>
    </source>
</evidence>
<dbReference type="Pfam" id="PF02887">
    <property type="entry name" value="PK_C"/>
    <property type="match status" value="1"/>
</dbReference>
<dbReference type="InterPro" id="IPR015793">
    <property type="entry name" value="Pyrv_Knase_brl"/>
</dbReference>
<dbReference type="EMBL" id="AP012057">
    <property type="protein sequence ID" value="BAN03370.1"/>
    <property type="molecule type" value="Genomic_DNA"/>
</dbReference>
<dbReference type="InterPro" id="IPR015806">
    <property type="entry name" value="Pyrv_Knase_insert_dom_sf"/>
</dbReference>
<comment type="catalytic activity">
    <reaction evidence="15">
        <text>pyruvate + ATP = phosphoenolpyruvate + ADP + H(+)</text>
        <dbReference type="Rhea" id="RHEA:18157"/>
        <dbReference type="ChEBI" id="CHEBI:15361"/>
        <dbReference type="ChEBI" id="CHEBI:15378"/>
        <dbReference type="ChEBI" id="CHEBI:30616"/>
        <dbReference type="ChEBI" id="CHEBI:58702"/>
        <dbReference type="ChEBI" id="CHEBI:456216"/>
        <dbReference type="EC" id="2.7.1.40"/>
    </reaction>
</comment>
<evidence type="ECO:0000256" key="10">
    <source>
        <dbReference type="ARBA" id="ARBA00022840"/>
    </source>
</evidence>
<dbReference type="Gene3D" id="3.40.1380.20">
    <property type="entry name" value="Pyruvate kinase, C-terminal domain"/>
    <property type="match status" value="1"/>
</dbReference>
<evidence type="ECO:0000313" key="18">
    <source>
        <dbReference type="EMBL" id="BAN03370.1"/>
    </source>
</evidence>
<proteinExistence type="inferred from homology"/>
<sequence>MARRTKIVATIGPLSSSDEVISDMIEAGMDVARISLAHTPLDEALDMHRRVRAAADRLGAVVATMVDLPGSMIRIGRPHRDGIELETDALVDLVVGNDESTVERVTVDYPHLLKDCSVGDRISIGDGEQVVVVVESMTATTVRARVISGGPLNGRAGVNIPFATNDLGAVSDIHLDEVERFVEEGVDMVSLSVRSGAELRSLALEPHPRGPMLIAKVESASAVEELDSIIEAASAVLVARGGLGMSTALESLPWTQKKIIRDCIAGGLPVITAGQMLESMVVAPTPTRAEATDVANAVFDGTSAVMLSAETAIGGRPAAAVATMARIAETADDEFDHQAWAEQIAELRMAGHDESAMITDAITIAAAGAMESLHVRALLCLSESGLTVRSMARFRPGVPILGFSPNPRTVRQLASSWGVTPRLLETDSPDYQERVRVALSRAKREGLVAQGDIVGVVAGLSQAARATDTFRLLRVS</sequence>
<comment type="subunit">
    <text evidence="4">Homotetramer.</text>
</comment>
<dbReference type="GO" id="GO:0005524">
    <property type="term" value="F:ATP binding"/>
    <property type="evidence" value="ECO:0007669"/>
    <property type="project" value="UniProtKB-KW"/>
</dbReference>
<dbReference type="KEGG" id="aym:YM304_30560"/>
<dbReference type="InterPro" id="IPR015813">
    <property type="entry name" value="Pyrv/PenolPyrv_kinase-like_dom"/>
</dbReference>
<evidence type="ECO:0000256" key="1">
    <source>
        <dbReference type="ARBA" id="ARBA00001958"/>
    </source>
</evidence>
<dbReference type="InterPro" id="IPR001697">
    <property type="entry name" value="Pyr_Knase"/>
</dbReference>
<evidence type="ECO:0000256" key="6">
    <source>
        <dbReference type="ARBA" id="ARBA00022679"/>
    </source>
</evidence>
<dbReference type="OrthoDB" id="9812123at2"/>
<dbReference type="PRINTS" id="PR01050">
    <property type="entry name" value="PYRUVTKNASE"/>
</dbReference>
<evidence type="ECO:0000256" key="13">
    <source>
        <dbReference type="ARBA" id="ARBA00023317"/>
    </source>
</evidence>
<feature type="domain" description="Pyruvate kinase C-terminal" evidence="17">
    <location>
        <begin position="360"/>
        <end position="471"/>
    </location>
</feature>
<evidence type="ECO:0000256" key="5">
    <source>
        <dbReference type="ARBA" id="ARBA00012142"/>
    </source>
</evidence>
<evidence type="ECO:0000256" key="9">
    <source>
        <dbReference type="ARBA" id="ARBA00022777"/>
    </source>
</evidence>
<feature type="domain" description="Pyruvate kinase barrel" evidence="16">
    <location>
        <begin position="3"/>
        <end position="321"/>
    </location>
</feature>
<keyword evidence="11 15" id="KW-0460">Magnesium</keyword>
<dbReference type="SUPFAM" id="SSF52935">
    <property type="entry name" value="PK C-terminal domain-like"/>
    <property type="match status" value="1"/>
</dbReference>
<evidence type="ECO:0000256" key="12">
    <source>
        <dbReference type="ARBA" id="ARBA00023152"/>
    </source>
</evidence>
<evidence type="ECO:0000256" key="15">
    <source>
        <dbReference type="RuleBase" id="RU000504"/>
    </source>
</evidence>
<evidence type="ECO:0000256" key="2">
    <source>
        <dbReference type="ARBA" id="ARBA00004997"/>
    </source>
</evidence>
<keyword evidence="10" id="KW-0067">ATP-binding</keyword>
<keyword evidence="8" id="KW-0547">Nucleotide-binding</keyword>
<dbReference type="NCBIfam" id="TIGR01064">
    <property type="entry name" value="pyruv_kin"/>
    <property type="match status" value="1"/>
</dbReference>
<keyword evidence="19" id="KW-1185">Reference proteome</keyword>
<evidence type="ECO:0000256" key="7">
    <source>
        <dbReference type="ARBA" id="ARBA00022723"/>
    </source>
</evidence>
<dbReference type="UniPathway" id="UPA00109">
    <property type="reaction ID" value="UER00188"/>
</dbReference>
<comment type="similarity">
    <text evidence="3 15">Belongs to the pyruvate kinase family.</text>
</comment>
<gene>
    <name evidence="18" type="primary">pyk</name>
    <name evidence="18" type="ORF">YM304_30560</name>
</gene>
<comment type="pathway">
    <text evidence="2 15">Carbohydrate degradation; glycolysis; pyruvate from D-glyceraldehyde 3-phosphate: step 5/5.</text>
</comment>
<evidence type="ECO:0000256" key="14">
    <source>
        <dbReference type="NCBIfam" id="TIGR01064"/>
    </source>
</evidence>
<evidence type="ECO:0000256" key="11">
    <source>
        <dbReference type="ARBA" id="ARBA00022842"/>
    </source>
</evidence>
<dbReference type="Gene3D" id="3.20.20.60">
    <property type="entry name" value="Phosphoenolpyruvate-binding domains"/>
    <property type="match status" value="1"/>
</dbReference>
<dbReference type="Pfam" id="PF00224">
    <property type="entry name" value="PK"/>
    <property type="match status" value="1"/>
</dbReference>
<evidence type="ECO:0000256" key="8">
    <source>
        <dbReference type="ARBA" id="ARBA00022741"/>
    </source>
</evidence>
<dbReference type="RefSeq" id="WP_015442617.1">
    <property type="nucleotide sequence ID" value="NC_020520.1"/>
</dbReference>
<keyword evidence="6 15" id="KW-0808">Transferase</keyword>
<dbReference type="GO" id="GO:0000287">
    <property type="term" value="F:magnesium ion binding"/>
    <property type="evidence" value="ECO:0007669"/>
    <property type="project" value="UniProtKB-UniRule"/>
</dbReference>